<keyword evidence="1" id="KW-1133">Transmembrane helix</keyword>
<name>A0ABQ4XVS3_9ASTR</name>
<accession>A0ABQ4XVS3</accession>
<reference evidence="2" key="2">
    <citation type="submission" date="2022-01" db="EMBL/GenBank/DDBJ databases">
        <authorList>
            <person name="Yamashiro T."/>
            <person name="Shiraishi A."/>
            <person name="Satake H."/>
            <person name="Nakayama K."/>
        </authorList>
    </citation>
    <scope>NUCLEOTIDE SEQUENCE</scope>
</reference>
<sequence>MKLYSTSLECSRYRQGSPTLATFLKGPINEGFSCSPFCETYYSFQGEYFQMTLYAYLKLKRFSSYIGIALLTITGGLDMALDLNYSLVKLVQFTIDNSCISAGANRYGARAIGAFLNTSPGAEIA</sequence>
<reference evidence="2" key="1">
    <citation type="journal article" date="2022" name="Int. J. Mol. Sci.">
        <title>Draft Genome of Tanacetum Coccineum: Genomic Comparison of Closely Related Tanacetum-Family Plants.</title>
        <authorList>
            <person name="Yamashiro T."/>
            <person name="Shiraishi A."/>
            <person name="Nakayama K."/>
            <person name="Satake H."/>
        </authorList>
    </citation>
    <scope>NUCLEOTIDE SEQUENCE</scope>
</reference>
<keyword evidence="3" id="KW-1185">Reference proteome</keyword>
<evidence type="ECO:0000313" key="2">
    <source>
        <dbReference type="EMBL" id="GJS69296.1"/>
    </source>
</evidence>
<keyword evidence="1" id="KW-0472">Membrane</keyword>
<proteinExistence type="predicted"/>
<protein>
    <submittedName>
        <fullName evidence="2">Uncharacterized protein</fullName>
    </submittedName>
</protein>
<gene>
    <name evidence="2" type="ORF">Tco_0702137</name>
</gene>
<comment type="caution">
    <text evidence="2">The sequence shown here is derived from an EMBL/GenBank/DDBJ whole genome shotgun (WGS) entry which is preliminary data.</text>
</comment>
<organism evidence="2 3">
    <name type="scientific">Tanacetum coccineum</name>
    <dbReference type="NCBI Taxonomy" id="301880"/>
    <lineage>
        <taxon>Eukaryota</taxon>
        <taxon>Viridiplantae</taxon>
        <taxon>Streptophyta</taxon>
        <taxon>Embryophyta</taxon>
        <taxon>Tracheophyta</taxon>
        <taxon>Spermatophyta</taxon>
        <taxon>Magnoliopsida</taxon>
        <taxon>eudicotyledons</taxon>
        <taxon>Gunneridae</taxon>
        <taxon>Pentapetalae</taxon>
        <taxon>asterids</taxon>
        <taxon>campanulids</taxon>
        <taxon>Asterales</taxon>
        <taxon>Asteraceae</taxon>
        <taxon>Asteroideae</taxon>
        <taxon>Anthemideae</taxon>
        <taxon>Anthemidinae</taxon>
        <taxon>Tanacetum</taxon>
    </lineage>
</organism>
<feature type="transmembrane region" description="Helical" evidence="1">
    <location>
        <begin position="62"/>
        <end position="81"/>
    </location>
</feature>
<keyword evidence="1" id="KW-0812">Transmembrane</keyword>
<dbReference type="Proteomes" id="UP001151760">
    <property type="component" value="Unassembled WGS sequence"/>
</dbReference>
<evidence type="ECO:0000256" key="1">
    <source>
        <dbReference type="SAM" id="Phobius"/>
    </source>
</evidence>
<dbReference type="EMBL" id="BQNB010009853">
    <property type="protein sequence ID" value="GJS69296.1"/>
    <property type="molecule type" value="Genomic_DNA"/>
</dbReference>
<evidence type="ECO:0000313" key="3">
    <source>
        <dbReference type="Proteomes" id="UP001151760"/>
    </source>
</evidence>